<dbReference type="PANTHER" id="PTHR43679:SF2">
    <property type="entry name" value="OCTANOYL-[GCVH]:PROTEIN N-OCTANOYLTRANSFERASE"/>
    <property type="match status" value="1"/>
</dbReference>
<dbReference type="GO" id="GO:0016874">
    <property type="term" value="F:ligase activity"/>
    <property type="evidence" value="ECO:0007669"/>
    <property type="project" value="UniProtKB-KW"/>
</dbReference>
<dbReference type="Gene3D" id="3.30.930.10">
    <property type="entry name" value="Bira Bifunctional Protein, Domain 2"/>
    <property type="match status" value="1"/>
</dbReference>
<keyword evidence="3" id="KW-0808">Transferase</keyword>
<protein>
    <submittedName>
        <fullName evidence="3">Lipoate-protein ligase A</fullName>
        <ecNumber evidence="3">2.7.7.63</ecNumber>
    </submittedName>
</protein>
<dbReference type="eggNOG" id="COG0095">
    <property type="taxonomic scope" value="Bacteria"/>
</dbReference>
<feature type="region of interest" description="Disordered" evidence="1">
    <location>
        <begin position="1"/>
        <end position="22"/>
    </location>
</feature>
<feature type="region of interest" description="Disordered" evidence="1">
    <location>
        <begin position="38"/>
        <end position="61"/>
    </location>
</feature>
<keyword evidence="4" id="KW-1185">Reference proteome</keyword>
<dbReference type="PROSITE" id="PS51733">
    <property type="entry name" value="BPL_LPL_CATALYTIC"/>
    <property type="match status" value="1"/>
</dbReference>
<reference evidence="3 4" key="1">
    <citation type="submission" date="2014-03" db="EMBL/GenBank/DDBJ databases">
        <title>Genomics of Bifidobacteria.</title>
        <authorList>
            <person name="Ventura M."/>
            <person name="Milani C."/>
            <person name="Lugli G.A."/>
        </authorList>
    </citation>
    <scope>NUCLEOTIDE SEQUENCE [LARGE SCALE GENOMIC DNA]</scope>
    <source>
        <strain evidence="3 4">LMG 21589</strain>
    </source>
</reference>
<dbReference type="Proteomes" id="UP000029033">
    <property type="component" value="Unassembled WGS sequence"/>
</dbReference>
<evidence type="ECO:0000259" key="2">
    <source>
        <dbReference type="PROSITE" id="PS51733"/>
    </source>
</evidence>
<dbReference type="GO" id="GO:0016779">
    <property type="term" value="F:nucleotidyltransferase activity"/>
    <property type="evidence" value="ECO:0007669"/>
    <property type="project" value="UniProtKB-KW"/>
</dbReference>
<feature type="domain" description="BPL/LPL catalytic" evidence="2">
    <location>
        <begin position="247"/>
        <end position="436"/>
    </location>
</feature>
<keyword evidence="3" id="KW-0436">Ligase</keyword>
<comment type="caution">
    <text evidence="3">The sequence shown here is derived from an EMBL/GenBank/DDBJ whole genome shotgun (WGS) entry which is preliminary data.</text>
</comment>
<dbReference type="InterPro" id="IPR004143">
    <property type="entry name" value="BPL_LPL_catalytic"/>
</dbReference>
<dbReference type="PANTHER" id="PTHR43679">
    <property type="entry name" value="OCTANOYLTRANSFERASE LIPM-RELATED"/>
    <property type="match status" value="1"/>
</dbReference>
<organism evidence="3 4">
    <name type="scientific">Bifidobacterium scardovii</name>
    <dbReference type="NCBI Taxonomy" id="158787"/>
    <lineage>
        <taxon>Bacteria</taxon>
        <taxon>Bacillati</taxon>
        <taxon>Actinomycetota</taxon>
        <taxon>Actinomycetes</taxon>
        <taxon>Bifidobacteriales</taxon>
        <taxon>Bifidobacteriaceae</taxon>
        <taxon>Bifidobacterium</taxon>
    </lineage>
</organism>
<dbReference type="CDD" id="cd16443">
    <property type="entry name" value="LplA"/>
    <property type="match status" value="1"/>
</dbReference>
<dbReference type="InterPro" id="IPR050664">
    <property type="entry name" value="Octanoyltrans_LipM/LipL"/>
</dbReference>
<feature type="compositionally biased region" description="Low complexity" evidence="1">
    <location>
        <begin position="176"/>
        <end position="192"/>
    </location>
</feature>
<dbReference type="EMBL" id="JGZO01000020">
    <property type="protein sequence ID" value="KFI91883.1"/>
    <property type="molecule type" value="Genomic_DNA"/>
</dbReference>
<accession>A0A087D8N3</accession>
<dbReference type="InterPro" id="IPR045864">
    <property type="entry name" value="aa-tRNA-synth_II/BPL/LPL"/>
</dbReference>
<dbReference type="SUPFAM" id="SSF55681">
    <property type="entry name" value="Class II aaRS and biotin synthetases"/>
    <property type="match status" value="1"/>
</dbReference>
<evidence type="ECO:0000256" key="1">
    <source>
        <dbReference type="SAM" id="MobiDB-lite"/>
    </source>
</evidence>
<feature type="compositionally biased region" description="Polar residues" evidence="1">
    <location>
        <begin position="10"/>
        <end position="19"/>
    </location>
</feature>
<proteinExistence type="predicted"/>
<name>A0A087D8N3_9BIFI</name>
<evidence type="ECO:0000313" key="4">
    <source>
        <dbReference type="Proteomes" id="UP000029033"/>
    </source>
</evidence>
<dbReference type="STRING" id="158787.BSCA_2409"/>
<evidence type="ECO:0000313" key="3">
    <source>
        <dbReference type="EMBL" id="KFI91883.1"/>
    </source>
</evidence>
<dbReference type="AlphaFoldDB" id="A0A087D8N3"/>
<gene>
    <name evidence="3" type="ORF">BSCA_2409</name>
</gene>
<dbReference type="Pfam" id="PF21948">
    <property type="entry name" value="LplA-B_cat"/>
    <property type="match status" value="1"/>
</dbReference>
<sequence length="436" mass="46147">MWRVGAPTISDVNEMTNVNDGEHATVDPVGVAGEPTAADMARPGAGNGAAAGSHSSRGEYKTPGGKLVGVTILRNAEAAAGEGGDGNAAVLCRLDGDFFVDDADNPGGDEAAGNHADAASALIADIERTLLGGQSARYAIARHPEVRLVGADAAAIDAAFARAWSGWSGRREARDPAPAAAPGAVAHPAASPAPAPMKNGTRDDDGEEAEWRRRWAALHPTVVVDEPRGPEEQMRIDEQWSRDVAQGRRGPTVRFWQWAAPAVVIGRFQSLPDEVHEDRAASEGFVVVRRCTGGGAMFIEPGNTITYSLYAPRSFVEGVGVEASYRLCDQWLIDALRGLGVDARFAGINDIASSHGKIGGAAQRRFAGPVGAVLHHVTMAYDIDAEKMGRILNVSAEKMSDKAVRSARKRVDPLRSQTGLSRGQIVDRLVGYLRKR</sequence>
<dbReference type="EC" id="2.7.7.63" evidence="3"/>
<keyword evidence="3" id="KW-0548">Nucleotidyltransferase</keyword>
<feature type="region of interest" description="Disordered" evidence="1">
    <location>
        <begin position="170"/>
        <end position="208"/>
    </location>
</feature>